<dbReference type="PROSITE" id="PS51257">
    <property type="entry name" value="PROKAR_LIPOPROTEIN"/>
    <property type="match status" value="1"/>
</dbReference>
<evidence type="ECO:0000256" key="3">
    <source>
        <dbReference type="ARBA" id="ARBA00023136"/>
    </source>
</evidence>
<keyword evidence="2" id="KW-0732">Signal</keyword>
<dbReference type="InterPro" id="IPR032831">
    <property type="entry name" value="LptM_cons"/>
</dbReference>
<evidence type="ECO:0008006" key="10">
    <source>
        <dbReference type="Google" id="ProtNLM"/>
    </source>
</evidence>
<dbReference type="EMBL" id="PNBX01000030">
    <property type="protein sequence ID" value="TMO68750.1"/>
    <property type="molecule type" value="Genomic_DNA"/>
</dbReference>
<sequence>MKAILSQASMFILVLLSVLTLSGCGQSGVLYLPEHQPNPDINTPEAKNQLAQPNNLKNVEPMRDKEQ</sequence>
<name>A0A5S3VA06_9GAMM</name>
<comment type="caution">
    <text evidence="8">The sequence shown here is derived from an EMBL/GenBank/DDBJ whole genome shotgun (WGS) entry which is preliminary data.</text>
</comment>
<feature type="region of interest" description="Disordered" evidence="7">
    <location>
        <begin position="35"/>
        <end position="67"/>
    </location>
</feature>
<keyword evidence="6" id="KW-0449">Lipoprotein</keyword>
<feature type="compositionally biased region" description="Polar residues" evidence="7">
    <location>
        <begin position="39"/>
        <end position="57"/>
    </location>
</feature>
<comment type="subcellular location">
    <subcellularLocation>
        <location evidence="1">Cell outer membrane</location>
        <topology evidence="1">Lipid-anchor</topology>
    </subcellularLocation>
</comment>
<keyword evidence="5" id="KW-0998">Cell outer membrane</keyword>
<evidence type="ECO:0000256" key="7">
    <source>
        <dbReference type="SAM" id="MobiDB-lite"/>
    </source>
</evidence>
<keyword evidence="3" id="KW-0472">Membrane</keyword>
<evidence type="ECO:0000313" key="9">
    <source>
        <dbReference type="Proteomes" id="UP000307217"/>
    </source>
</evidence>
<keyword evidence="4" id="KW-0564">Palmitate</keyword>
<dbReference type="RefSeq" id="WP_138591439.1">
    <property type="nucleotide sequence ID" value="NZ_PNBX01000030.1"/>
</dbReference>
<protein>
    <recommendedName>
        <fullName evidence="10">Lipoprotein</fullName>
    </recommendedName>
</protein>
<evidence type="ECO:0000256" key="4">
    <source>
        <dbReference type="ARBA" id="ARBA00023139"/>
    </source>
</evidence>
<evidence type="ECO:0000256" key="1">
    <source>
        <dbReference type="ARBA" id="ARBA00004459"/>
    </source>
</evidence>
<evidence type="ECO:0000256" key="5">
    <source>
        <dbReference type="ARBA" id="ARBA00023237"/>
    </source>
</evidence>
<dbReference type="NCBIfam" id="NF047847">
    <property type="entry name" value="SS_mature_LptM"/>
    <property type="match status" value="1"/>
</dbReference>
<evidence type="ECO:0000313" key="8">
    <source>
        <dbReference type="EMBL" id="TMO68750.1"/>
    </source>
</evidence>
<gene>
    <name evidence="8" type="ORF">CWC19_08270</name>
</gene>
<evidence type="ECO:0000256" key="6">
    <source>
        <dbReference type="ARBA" id="ARBA00023288"/>
    </source>
</evidence>
<reference evidence="8 9" key="1">
    <citation type="submission" date="2018-01" db="EMBL/GenBank/DDBJ databases">
        <authorList>
            <person name="Paulsen S."/>
            <person name="Gram L.K."/>
        </authorList>
    </citation>
    <scope>NUCLEOTIDE SEQUENCE [LARGE SCALE GENOMIC DNA]</scope>
    <source>
        <strain evidence="8 9">S3790</strain>
    </source>
</reference>
<organism evidence="8 9">
    <name type="scientific">Pseudoalteromonas aurantia</name>
    <dbReference type="NCBI Taxonomy" id="43654"/>
    <lineage>
        <taxon>Bacteria</taxon>
        <taxon>Pseudomonadati</taxon>
        <taxon>Pseudomonadota</taxon>
        <taxon>Gammaproteobacteria</taxon>
        <taxon>Alteromonadales</taxon>
        <taxon>Pseudoalteromonadaceae</taxon>
        <taxon>Pseudoalteromonas</taxon>
    </lineage>
</organism>
<reference evidence="9" key="2">
    <citation type="submission" date="2019-06" db="EMBL/GenBank/DDBJ databases">
        <title>Co-occurence of chitin degradation, pigmentation and bioactivity in marine Pseudoalteromonas.</title>
        <authorList>
            <person name="Sonnenschein E.C."/>
            <person name="Bech P.K."/>
        </authorList>
    </citation>
    <scope>NUCLEOTIDE SEQUENCE [LARGE SCALE GENOMIC DNA]</scope>
    <source>
        <strain evidence="9">S3790</strain>
    </source>
</reference>
<dbReference type="OrthoDB" id="6371029at2"/>
<dbReference type="GO" id="GO:0009279">
    <property type="term" value="C:cell outer membrane"/>
    <property type="evidence" value="ECO:0007669"/>
    <property type="project" value="UniProtKB-SubCell"/>
</dbReference>
<proteinExistence type="predicted"/>
<dbReference type="Proteomes" id="UP000307217">
    <property type="component" value="Unassembled WGS sequence"/>
</dbReference>
<evidence type="ECO:0000256" key="2">
    <source>
        <dbReference type="ARBA" id="ARBA00022729"/>
    </source>
</evidence>
<dbReference type="AlphaFoldDB" id="A0A5S3VA06"/>
<accession>A0A5S3VA06</accession>